<sequence>MKLGLWGILGLILGIVLAELVVRGNQAVYLGVVSLCTMLGTAIGVWRRNRNPGRGKG</sequence>
<keyword evidence="1" id="KW-0812">Transmembrane</keyword>
<protein>
    <submittedName>
        <fullName evidence="2">Uncharacterized protein</fullName>
    </submittedName>
</protein>
<keyword evidence="1" id="KW-1133">Transmembrane helix</keyword>
<accession>A0A6L7GCA5</accession>
<comment type="caution">
    <text evidence="2">The sequence shown here is derived from an EMBL/GenBank/DDBJ whole genome shotgun (WGS) entry which is preliminary data.</text>
</comment>
<feature type="transmembrane region" description="Helical" evidence="1">
    <location>
        <begin position="28"/>
        <end position="46"/>
    </location>
</feature>
<proteinExistence type="predicted"/>
<dbReference type="RefSeq" id="WP_160896568.1">
    <property type="nucleotide sequence ID" value="NZ_WUMU01000027.1"/>
</dbReference>
<evidence type="ECO:0000313" key="3">
    <source>
        <dbReference type="Proteomes" id="UP000477911"/>
    </source>
</evidence>
<dbReference type="EMBL" id="WUMU01000027">
    <property type="protein sequence ID" value="MXN20443.1"/>
    <property type="molecule type" value="Genomic_DNA"/>
</dbReference>
<reference evidence="2 3" key="1">
    <citation type="submission" date="2019-12" db="EMBL/GenBank/DDBJ databases">
        <authorList>
            <person name="Li M."/>
        </authorList>
    </citation>
    <scope>NUCLEOTIDE SEQUENCE [LARGE SCALE GENOMIC DNA]</scope>
    <source>
        <strain evidence="2 3">GBMRC 2024</strain>
    </source>
</reference>
<organism evidence="2 3">
    <name type="scientific">Pseudooceanicola albus</name>
    <dbReference type="NCBI Taxonomy" id="2692189"/>
    <lineage>
        <taxon>Bacteria</taxon>
        <taxon>Pseudomonadati</taxon>
        <taxon>Pseudomonadota</taxon>
        <taxon>Alphaproteobacteria</taxon>
        <taxon>Rhodobacterales</taxon>
        <taxon>Paracoccaceae</taxon>
        <taxon>Pseudooceanicola</taxon>
    </lineage>
</organism>
<name>A0A6L7GCA5_9RHOB</name>
<dbReference type="AlphaFoldDB" id="A0A6L7GCA5"/>
<gene>
    <name evidence="2" type="ORF">GR170_21620</name>
</gene>
<evidence type="ECO:0000256" key="1">
    <source>
        <dbReference type="SAM" id="Phobius"/>
    </source>
</evidence>
<keyword evidence="1" id="KW-0472">Membrane</keyword>
<evidence type="ECO:0000313" key="2">
    <source>
        <dbReference type="EMBL" id="MXN20443.1"/>
    </source>
</evidence>
<keyword evidence="3" id="KW-1185">Reference proteome</keyword>
<dbReference type="Proteomes" id="UP000477911">
    <property type="component" value="Unassembled WGS sequence"/>
</dbReference>